<dbReference type="Proteomes" id="UP001206312">
    <property type="component" value="Unassembled WGS sequence"/>
</dbReference>
<dbReference type="PANTHER" id="PTHR22604">
    <property type="entry name" value="OXIDOREDUCTASES"/>
    <property type="match status" value="1"/>
</dbReference>
<sequence length="327" mass="35370">MNSTIGWGIIGPGHIAAKFAGDLALVPGAELRAVASRDLQKARTFQAQYGALKAYGSYAELFADPAVEVVYIASPHNLHHAHTLEALEAGKHVLCEKPMGINSGEVKSMHALAENKGLFLMEALWSRFNPVIREVCDFVRDGGLGALAYLKADFAFPALDRDPGGRLLNPELAGGSLLDIGIYPVFLAYVLLGVPGEVRVLAHFHETGVEKQIGILLGYPGAMALLYSGFTSRSEMRAEISGEAGNIYLSPRWHQAESYQLDLGGEVRTIRHPFQGAGYTYEIEEVHRCLAAGYTQSPLWSRADSAALHSILDQIRDRAGIVFPGAS</sequence>
<comment type="caution">
    <text evidence="5">The sequence shown here is derived from an EMBL/GenBank/DDBJ whole genome shotgun (WGS) entry which is preliminary data.</text>
</comment>
<protein>
    <submittedName>
        <fullName evidence="5">Gfo/Idh/MocA family oxidoreductase</fullName>
    </submittedName>
</protein>
<reference evidence="5 6" key="1">
    <citation type="submission" date="2022-06" db="EMBL/GenBank/DDBJ databases">
        <authorList>
            <person name="Xuan X."/>
        </authorList>
    </citation>
    <scope>NUCLEOTIDE SEQUENCE [LARGE SCALE GENOMIC DNA]</scope>
    <source>
        <strain evidence="5 6">2V75</strain>
    </source>
</reference>
<dbReference type="EMBL" id="JAMXIB010000001">
    <property type="protein sequence ID" value="MCO5723662.1"/>
    <property type="molecule type" value="Genomic_DNA"/>
</dbReference>
<dbReference type="InterPro" id="IPR050984">
    <property type="entry name" value="Gfo/Idh/MocA_domain"/>
</dbReference>
<dbReference type="Gene3D" id="3.30.360.10">
    <property type="entry name" value="Dihydrodipicolinate Reductase, domain 2"/>
    <property type="match status" value="1"/>
</dbReference>
<feature type="domain" description="Gfo/Idh/MocA-like oxidoreductase N-terminal" evidence="3">
    <location>
        <begin position="6"/>
        <end position="121"/>
    </location>
</feature>
<dbReference type="InterPro" id="IPR036291">
    <property type="entry name" value="NAD(P)-bd_dom_sf"/>
</dbReference>
<gene>
    <name evidence="5" type="ORF">NG653_02255</name>
</gene>
<dbReference type="InterPro" id="IPR055170">
    <property type="entry name" value="GFO_IDH_MocA-like_dom"/>
</dbReference>
<evidence type="ECO:0000313" key="5">
    <source>
        <dbReference type="EMBL" id="MCO5723662.1"/>
    </source>
</evidence>
<dbReference type="RefSeq" id="WP_252740032.1">
    <property type="nucleotide sequence ID" value="NZ_JAMXIB010000001.1"/>
</dbReference>
<name>A0ABT1AUL1_9FLAO</name>
<evidence type="ECO:0000259" key="4">
    <source>
        <dbReference type="Pfam" id="PF22725"/>
    </source>
</evidence>
<evidence type="ECO:0000259" key="3">
    <source>
        <dbReference type="Pfam" id="PF01408"/>
    </source>
</evidence>
<dbReference type="SUPFAM" id="SSF55347">
    <property type="entry name" value="Glyceraldehyde-3-phosphate dehydrogenase-like, C-terminal domain"/>
    <property type="match status" value="1"/>
</dbReference>
<feature type="domain" description="GFO/IDH/MocA-like oxidoreductase" evidence="4">
    <location>
        <begin position="133"/>
        <end position="247"/>
    </location>
</feature>
<proteinExistence type="inferred from homology"/>
<dbReference type="Pfam" id="PF01408">
    <property type="entry name" value="GFO_IDH_MocA"/>
    <property type="match status" value="1"/>
</dbReference>
<dbReference type="PANTHER" id="PTHR22604:SF105">
    <property type="entry name" value="TRANS-1,2-DIHYDROBENZENE-1,2-DIOL DEHYDROGENASE"/>
    <property type="match status" value="1"/>
</dbReference>
<evidence type="ECO:0000256" key="2">
    <source>
        <dbReference type="ARBA" id="ARBA00023002"/>
    </source>
</evidence>
<dbReference type="SUPFAM" id="SSF51735">
    <property type="entry name" value="NAD(P)-binding Rossmann-fold domains"/>
    <property type="match status" value="1"/>
</dbReference>
<accession>A0ABT1AUL1</accession>
<dbReference type="Pfam" id="PF22725">
    <property type="entry name" value="GFO_IDH_MocA_C3"/>
    <property type="match status" value="1"/>
</dbReference>
<evidence type="ECO:0000256" key="1">
    <source>
        <dbReference type="ARBA" id="ARBA00010928"/>
    </source>
</evidence>
<dbReference type="Gene3D" id="3.40.50.720">
    <property type="entry name" value="NAD(P)-binding Rossmann-like Domain"/>
    <property type="match status" value="1"/>
</dbReference>
<keyword evidence="6" id="KW-1185">Reference proteome</keyword>
<dbReference type="InterPro" id="IPR000683">
    <property type="entry name" value="Gfo/Idh/MocA-like_OxRdtase_N"/>
</dbReference>
<organism evidence="5 6">
    <name type="scientific">Robiginitalea marina</name>
    <dbReference type="NCBI Taxonomy" id="2954105"/>
    <lineage>
        <taxon>Bacteria</taxon>
        <taxon>Pseudomonadati</taxon>
        <taxon>Bacteroidota</taxon>
        <taxon>Flavobacteriia</taxon>
        <taxon>Flavobacteriales</taxon>
        <taxon>Flavobacteriaceae</taxon>
        <taxon>Robiginitalea</taxon>
    </lineage>
</organism>
<evidence type="ECO:0000313" key="6">
    <source>
        <dbReference type="Proteomes" id="UP001206312"/>
    </source>
</evidence>
<comment type="similarity">
    <text evidence="1">Belongs to the Gfo/Idh/MocA family.</text>
</comment>
<keyword evidence="2" id="KW-0560">Oxidoreductase</keyword>